<accession>A0AA41QIN8</accession>
<proteinExistence type="predicted"/>
<feature type="region of interest" description="Disordered" evidence="1">
    <location>
        <begin position="822"/>
        <end position="841"/>
    </location>
</feature>
<keyword evidence="2" id="KW-1133">Transmembrane helix</keyword>
<evidence type="ECO:0000256" key="1">
    <source>
        <dbReference type="SAM" id="MobiDB-lite"/>
    </source>
</evidence>
<feature type="compositionally biased region" description="Low complexity" evidence="1">
    <location>
        <begin position="8"/>
        <end position="30"/>
    </location>
</feature>
<dbReference type="Gene3D" id="3.10.620.30">
    <property type="match status" value="1"/>
</dbReference>
<dbReference type="Pfam" id="PF11992">
    <property type="entry name" value="TgpA_N"/>
    <property type="match status" value="1"/>
</dbReference>
<dbReference type="Pfam" id="PF01841">
    <property type="entry name" value="Transglut_core"/>
    <property type="match status" value="1"/>
</dbReference>
<evidence type="ECO:0000259" key="3">
    <source>
        <dbReference type="SMART" id="SM00460"/>
    </source>
</evidence>
<gene>
    <name evidence="4" type="ORF">L1785_17775</name>
</gene>
<feature type="region of interest" description="Disordered" evidence="1">
    <location>
        <begin position="1"/>
        <end position="42"/>
    </location>
</feature>
<feature type="transmembrane region" description="Helical" evidence="2">
    <location>
        <begin position="190"/>
        <end position="207"/>
    </location>
</feature>
<dbReference type="InterPro" id="IPR021878">
    <property type="entry name" value="TgpA_N"/>
</dbReference>
<feature type="compositionally biased region" description="Acidic residues" evidence="1">
    <location>
        <begin position="638"/>
        <end position="647"/>
    </location>
</feature>
<feature type="transmembrane region" description="Helical" evidence="2">
    <location>
        <begin position="653"/>
        <end position="680"/>
    </location>
</feature>
<keyword evidence="2" id="KW-0812">Transmembrane</keyword>
<dbReference type="InterPro" id="IPR052901">
    <property type="entry name" value="Bact_TGase-like"/>
</dbReference>
<keyword evidence="5" id="KW-1185">Reference proteome</keyword>
<dbReference type="SMART" id="SM00460">
    <property type="entry name" value="TGc"/>
    <property type="match status" value="1"/>
</dbReference>
<feature type="transmembrane region" description="Helical" evidence="2">
    <location>
        <begin position="213"/>
        <end position="232"/>
    </location>
</feature>
<dbReference type="EMBL" id="JAKGSG010000049">
    <property type="protein sequence ID" value="MCF4122829.1"/>
    <property type="molecule type" value="Genomic_DNA"/>
</dbReference>
<dbReference type="Proteomes" id="UP001165405">
    <property type="component" value="Unassembled WGS sequence"/>
</dbReference>
<reference evidence="4" key="1">
    <citation type="submission" date="2022-01" db="EMBL/GenBank/DDBJ databases">
        <title>Antribacter sp. nov., isolated from Guizhou of China.</title>
        <authorList>
            <person name="Chengliang C."/>
            <person name="Ya Z."/>
        </authorList>
    </citation>
    <scope>NUCLEOTIDE SEQUENCE</scope>
    <source>
        <strain evidence="4">KLBMP 9083</strain>
    </source>
</reference>
<feature type="transmembrane region" description="Helical" evidence="2">
    <location>
        <begin position="46"/>
        <end position="72"/>
    </location>
</feature>
<dbReference type="RefSeq" id="WP_236090622.1">
    <property type="nucleotide sequence ID" value="NZ_JAKGSG010000049.1"/>
</dbReference>
<feature type="compositionally biased region" description="Basic and acidic residues" evidence="1">
    <location>
        <begin position="603"/>
        <end position="614"/>
    </location>
</feature>
<dbReference type="InterPro" id="IPR038765">
    <property type="entry name" value="Papain-like_cys_pep_sf"/>
</dbReference>
<sequence length="841" mass="89020">MSDEYTTRGGAFPGERAARAGAPASATYTGTGRGTTRRKGADLPRAVTRGAAIDALALVVMLGAVLVGFGPVWGTTGYLAPAVGGTVVGLLVAWLGAWRRWPAVAVLAAAVLAYLLTGGALALPRTTLAGVIPTLDTLRDLLLGAVHGWKEFVTTVPPMHSFPDLAIVPFLLMLVVSLVAGTVAWRARHAAWAIVPVLVGLVGVILLGTPEAAFPLVQGLVITIVALLWGAVRVMEARVGTHSVMTDSSREATSRLRWYRVRTGATMLAVAAVAAGFAGPALLPAEPRTVLRETVTPPLDLHEFTSPLTAFRRYSKDLKETELFTVSGLPEGSRVRLATLDSYDGVVFDASGDRAATGVFTRVGEEITTSATGAPATVTVSVTGYDGVWVPEAGDLTGITWSGDRAGDQQGTTYYNSVTETAITTAGIRPGDTYTLQTLLTVPPAEDLLKAATIADVELPEMDKQDLPSGASAKAAQFTGEETDPVTKLYLLRDALVASGVYSSGLETQPPSRPGHSADRIDLLIGDEKMVGDDEQFAVALALMARQAGIDARVVMGFYRDPEAPPLEAGEDWAVLGGDVHAWVEVPFEGYGWVPIDVIPDEDTKIQPEPKSEQVPKPPVLEEPEPPEEPAKAKAGNVEDDEEDEADNEGFDWGLFGLVLVAVAVPLVLILLPIMIILAYKARRTARRRSADRLVDRVSGGWHEVVDAVTDLGTTVPSGATRREGAGLIAGTHRAPATLTLAHRADATVFGAAEPTEAEVAAFWREVEALVGGLRSGLSRRQRLRAALSLRSIRARAGLTSGEVRAVWGHLLQRAGGFVKRSAADRSAAPRKPGRSKREAR</sequence>
<dbReference type="AlphaFoldDB" id="A0AA41QIN8"/>
<feature type="transmembrane region" description="Helical" evidence="2">
    <location>
        <begin position="165"/>
        <end position="185"/>
    </location>
</feature>
<feature type="region of interest" description="Disordered" evidence="1">
    <location>
        <begin position="603"/>
        <end position="647"/>
    </location>
</feature>
<evidence type="ECO:0000256" key="2">
    <source>
        <dbReference type="SAM" id="Phobius"/>
    </source>
</evidence>
<feature type="transmembrane region" description="Helical" evidence="2">
    <location>
        <begin position="78"/>
        <end position="97"/>
    </location>
</feature>
<dbReference type="PANTHER" id="PTHR42736:SF1">
    <property type="entry name" value="PROTEIN-GLUTAMINE GAMMA-GLUTAMYLTRANSFERASE"/>
    <property type="match status" value="1"/>
</dbReference>
<comment type="caution">
    <text evidence="4">The sequence shown here is derived from an EMBL/GenBank/DDBJ whole genome shotgun (WGS) entry which is preliminary data.</text>
</comment>
<dbReference type="InterPro" id="IPR002931">
    <property type="entry name" value="Transglutaminase-like"/>
</dbReference>
<dbReference type="PANTHER" id="PTHR42736">
    <property type="entry name" value="PROTEIN-GLUTAMINE GAMMA-GLUTAMYLTRANSFERASE"/>
    <property type="match status" value="1"/>
</dbReference>
<feature type="domain" description="Transglutaminase-like" evidence="3">
    <location>
        <begin position="526"/>
        <end position="600"/>
    </location>
</feature>
<organism evidence="4 5">
    <name type="scientific">Antribacter soli</name>
    <dbReference type="NCBI Taxonomy" id="2910976"/>
    <lineage>
        <taxon>Bacteria</taxon>
        <taxon>Bacillati</taxon>
        <taxon>Actinomycetota</taxon>
        <taxon>Actinomycetes</taxon>
        <taxon>Micrococcales</taxon>
        <taxon>Promicromonosporaceae</taxon>
        <taxon>Antribacter</taxon>
    </lineage>
</organism>
<evidence type="ECO:0000313" key="5">
    <source>
        <dbReference type="Proteomes" id="UP001165405"/>
    </source>
</evidence>
<dbReference type="SUPFAM" id="SSF54001">
    <property type="entry name" value="Cysteine proteinases"/>
    <property type="match status" value="1"/>
</dbReference>
<protein>
    <submittedName>
        <fullName evidence="4">Transglutaminase-like domain-containing protein</fullName>
    </submittedName>
</protein>
<feature type="transmembrane region" description="Helical" evidence="2">
    <location>
        <begin position="264"/>
        <end position="283"/>
    </location>
</feature>
<name>A0AA41QIN8_9MICO</name>
<keyword evidence="2" id="KW-0472">Membrane</keyword>
<evidence type="ECO:0000313" key="4">
    <source>
        <dbReference type="EMBL" id="MCF4122829.1"/>
    </source>
</evidence>
<feature type="transmembrane region" description="Helical" evidence="2">
    <location>
        <begin position="104"/>
        <end position="123"/>
    </location>
</feature>